<evidence type="ECO:0000313" key="1">
    <source>
        <dbReference type="EMBL" id="KAJ0033974.1"/>
    </source>
</evidence>
<sequence length="338" mass="39601">MEIGMNNKFHHLEEALNRLSNVLLANPESSNHGNHHRENQDGGQFFEYQGESWLYEAQFFEYQGTIANQKVSMAAYHLEGEANQWWQWLRRTLQEKGHIISWEKFEVELWACFGPSGCEVFDEALSRIRQLGTLRDFQREFEKLGNKEAINLARMRDEQLTRQQRFTRTPPTRTPLALPQTTRVAPATAIRPIKRFSWEEISTHNFISNRLANMLRLPVIPMETFPVRVANGERLTCLDLVLGVQWLEMLGSVVCNWKQLTMDFIWENQDHRLQGVDMQTIQAVSPKEISKEFRRGHVLFAMCFQPTMGTAPPDAPTQDKKQNMQWLLKEYEEVYHCM</sequence>
<reference evidence="2" key="1">
    <citation type="journal article" date="2023" name="G3 (Bethesda)">
        <title>Genome assembly and association tests identify interacting loci associated with vigor, precocity, and sex in interspecific pistachio rootstocks.</title>
        <authorList>
            <person name="Palmer W."/>
            <person name="Jacygrad E."/>
            <person name="Sagayaradj S."/>
            <person name="Cavanaugh K."/>
            <person name="Han R."/>
            <person name="Bertier L."/>
            <person name="Beede B."/>
            <person name="Kafkas S."/>
            <person name="Golino D."/>
            <person name="Preece J."/>
            <person name="Michelmore R."/>
        </authorList>
    </citation>
    <scope>NUCLEOTIDE SEQUENCE [LARGE SCALE GENOMIC DNA]</scope>
</reference>
<protein>
    <submittedName>
        <fullName evidence="1">Uncharacterized protein</fullName>
    </submittedName>
</protein>
<gene>
    <name evidence="1" type="ORF">Pint_26269</name>
</gene>
<proteinExistence type="predicted"/>
<keyword evidence="2" id="KW-1185">Reference proteome</keyword>
<organism evidence="1 2">
    <name type="scientific">Pistacia integerrima</name>
    <dbReference type="NCBI Taxonomy" id="434235"/>
    <lineage>
        <taxon>Eukaryota</taxon>
        <taxon>Viridiplantae</taxon>
        <taxon>Streptophyta</taxon>
        <taxon>Embryophyta</taxon>
        <taxon>Tracheophyta</taxon>
        <taxon>Spermatophyta</taxon>
        <taxon>Magnoliopsida</taxon>
        <taxon>eudicotyledons</taxon>
        <taxon>Gunneridae</taxon>
        <taxon>Pentapetalae</taxon>
        <taxon>rosids</taxon>
        <taxon>malvids</taxon>
        <taxon>Sapindales</taxon>
        <taxon>Anacardiaceae</taxon>
        <taxon>Pistacia</taxon>
    </lineage>
</organism>
<accession>A0ACC0YA53</accession>
<name>A0ACC0YA53_9ROSI</name>
<dbReference type="Proteomes" id="UP001163603">
    <property type="component" value="Chromosome 7"/>
</dbReference>
<comment type="caution">
    <text evidence="1">The sequence shown here is derived from an EMBL/GenBank/DDBJ whole genome shotgun (WGS) entry which is preliminary data.</text>
</comment>
<evidence type="ECO:0000313" key="2">
    <source>
        <dbReference type="Proteomes" id="UP001163603"/>
    </source>
</evidence>
<dbReference type="EMBL" id="CM047742">
    <property type="protein sequence ID" value="KAJ0033974.1"/>
    <property type="molecule type" value="Genomic_DNA"/>
</dbReference>